<dbReference type="Proteomes" id="UP000324324">
    <property type="component" value="Unassembled WGS sequence"/>
</dbReference>
<dbReference type="SUPFAM" id="SSF50814">
    <property type="entry name" value="Lipocalins"/>
    <property type="match status" value="1"/>
</dbReference>
<reference evidence="4 5" key="1">
    <citation type="submission" date="2019-09" db="EMBL/GenBank/DDBJ databases">
        <title>Isolation of a novel species in the genus Cupriavidus from patients with sepsis using whole genome sequencing.</title>
        <authorList>
            <person name="Kweon O.J."/>
            <person name="Lee M.-K."/>
        </authorList>
    </citation>
    <scope>NUCLEOTIDE SEQUENCE [LARGE SCALE GENOMIC DNA]</scope>
    <source>
        <strain evidence="4 5">MKL-01</strain>
    </source>
</reference>
<comment type="function">
    <text evidence="2">Involved in the storage or transport of lipids necessary for membrane maintenance under stressful conditions. Displays a binding preference for lysophospholipids.</text>
</comment>
<dbReference type="CDD" id="cd19438">
    <property type="entry name" value="lipocalin_Blc-like"/>
    <property type="match status" value="1"/>
</dbReference>
<dbReference type="InterPro" id="IPR047202">
    <property type="entry name" value="Lipocalin_Blc-like_dom"/>
</dbReference>
<protein>
    <recommendedName>
        <fullName evidence="2">Outer membrane lipoprotein Blc</fullName>
    </recommendedName>
</protein>
<proteinExistence type="inferred from homology"/>
<dbReference type="PRINTS" id="PR01171">
    <property type="entry name" value="BCTLIPOCALIN"/>
</dbReference>
<comment type="similarity">
    <text evidence="1 2">Belongs to the calycin superfamily. Lipocalin family.</text>
</comment>
<feature type="domain" description="Lipocalin/cytosolic fatty-acid binding" evidence="3">
    <location>
        <begin position="44"/>
        <end position="184"/>
    </location>
</feature>
<organism evidence="4 5">
    <name type="scientific">Cupriavidus cauae</name>
    <dbReference type="NCBI Taxonomy" id="2608999"/>
    <lineage>
        <taxon>Bacteria</taxon>
        <taxon>Pseudomonadati</taxon>
        <taxon>Pseudomonadota</taxon>
        <taxon>Betaproteobacteria</taxon>
        <taxon>Burkholderiales</taxon>
        <taxon>Burkholderiaceae</taxon>
        <taxon>Cupriavidus</taxon>
    </lineage>
</organism>
<name>A0A5M8AJS5_9BURK</name>
<comment type="subcellular location">
    <subcellularLocation>
        <location evidence="2">Cell outer membrane</location>
    </subcellularLocation>
</comment>
<feature type="chain" id="PRO_5024528247" description="Outer membrane lipoprotein Blc" evidence="2">
    <location>
        <begin position="21"/>
        <end position="198"/>
    </location>
</feature>
<evidence type="ECO:0000313" key="4">
    <source>
        <dbReference type="EMBL" id="KAA6122949.1"/>
    </source>
</evidence>
<dbReference type="GO" id="GO:0009279">
    <property type="term" value="C:cell outer membrane"/>
    <property type="evidence" value="ECO:0007669"/>
    <property type="project" value="UniProtKB-SubCell"/>
</dbReference>
<keyword evidence="2" id="KW-0998">Cell outer membrane</keyword>
<dbReference type="PIRSF" id="PIRSF036893">
    <property type="entry name" value="Lipocalin_ApoD"/>
    <property type="match status" value="1"/>
</dbReference>
<keyword evidence="2" id="KW-0472">Membrane</keyword>
<keyword evidence="2" id="KW-0446">Lipid-binding</keyword>
<dbReference type="AlphaFoldDB" id="A0A5M8AJS5"/>
<dbReference type="PANTHER" id="PTHR10612">
    <property type="entry name" value="APOLIPOPROTEIN D"/>
    <property type="match status" value="1"/>
</dbReference>
<dbReference type="InterPro" id="IPR002446">
    <property type="entry name" value="Lipocalin_bac"/>
</dbReference>
<keyword evidence="5" id="KW-1185">Reference proteome</keyword>
<keyword evidence="2" id="KW-0449">Lipoprotein</keyword>
<gene>
    <name evidence="4" type="ORF">F1599_13590</name>
</gene>
<dbReference type="Gene3D" id="2.40.128.20">
    <property type="match status" value="1"/>
</dbReference>
<dbReference type="EMBL" id="VWRN01000035">
    <property type="protein sequence ID" value="KAA6122949.1"/>
    <property type="molecule type" value="Genomic_DNA"/>
</dbReference>
<accession>A0A5M8AJS5</accession>
<sequence length="198" mass="22058">MNKARMTTLATLAGVASVGAALLLAARSREPVRNPHVPEPDKDVELDPYLGRWYEMARYDNHFEQGADAVTAEYSLRPDGLIDIVNRAGRDATGKPRISRGKARVVPDSRNAKFKVSFFGPFYVGDYWILDHAEDYSWSIVGEPSGRYLWILTRARDPEPALRSQLLHRVAELGYDVDALRMTEHAILQEAPAPAAPA</sequence>
<feature type="signal peptide" evidence="2">
    <location>
        <begin position="1"/>
        <end position="20"/>
    </location>
</feature>
<dbReference type="Pfam" id="PF08212">
    <property type="entry name" value="Lipocalin_2"/>
    <property type="match status" value="1"/>
</dbReference>
<dbReference type="InterPro" id="IPR022271">
    <property type="entry name" value="Lipocalin_ApoD"/>
</dbReference>
<dbReference type="PANTHER" id="PTHR10612:SF34">
    <property type="entry name" value="APOLIPOPROTEIN D"/>
    <property type="match status" value="1"/>
</dbReference>
<dbReference type="InterPro" id="IPR000566">
    <property type="entry name" value="Lipocln_cytosolic_FA-bd_dom"/>
</dbReference>
<evidence type="ECO:0000256" key="2">
    <source>
        <dbReference type="PIRNR" id="PIRNR036893"/>
    </source>
</evidence>
<evidence type="ECO:0000259" key="3">
    <source>
        <dbReference type="Pfam" id="PF08212"/>
    </source>
</evidence>
<comment type="subunit">
    <text evidence="2">Homodimer.</text>
</comment>
<dbReference type="RefSeq" id="WP_149318099.1">
    <property type="nucleotide sequence ID" value="NZ_VWRN01000035.1"/>
</dbReference>
<keyword evidence="2" id="KW-0732">Signal</keyword>
<dbReference type="GO" id="GO:0006950">
    <property type="term" value="P:response to stress"/>
    <property type="evidence" value="ECO:0007669"/>
    <property type="project" value="UniProtKB-ARBA"/>
</dbReference>
<dbReference type="InterPro" id="IPR012674">
    <property type="entry name" value="Calycin"/>
</dbReference>
<comment type="caution">
    <text evidence="4">The sequence shown here is derived from an EMBL/GenBank/DDBJ whole genome shotgun (WGS) entry which is preliminary data.</text>
</comment>
<evidence type="ECO:0000313" key="5">
    <source>
        <dbReference type="Proteomes" id="UP000324324"/>
    </source>
</evidence>
<dbReference type="GO" id="GO:0008289">
    <property type="term" value="F:lipid binding"/>
    <property type="evidence" value="ECO:0007669"/>
    <property type="project" value="UniProtKB-UniRule"/>
</dbReference>
<evidence type="ECO:0000256" key="1">
    <source>
        <dbReference type="ARBA" id="ARBA00006889"/>
    </source>
</evidence>